<dbReference type="SUPFAM" id="SSF57535">
    <property type="entry name" value="Complement control module/SCR domain"/>
    <property type="match status" value="1"/>
</dbReference>
<accession>A0ABQ9FKQ8</accession>
<comment type="caution">
    <text evidence="3">Lacks conserved residue(s) required for the propagation of feature annotation.</text>
</comment>
<dbReference type="SMART" id="SM00032">
    <property type="entry name" value="CCP"/>
    <property type="match status" value="2"/>
</dbReference>
<evidence type="ECO:0000313" key="6">
    <source>
        <dbReference type="EMBL" id="KAJ8316303.1"/>
    </source>
</evidence>
<dbReference type="PROSITE" id="PS50923">
    <property type="entry name" value="SUSHI"/>
    <property type="match status" value="1"/>
</dbReference>
<reference evidence="6 7" key="1">
    <citation type="submission" date="2022-12" db="EMBL/GenBank/DDBJ databases">
        <title>Chromosome-level genome of Tegillarca granosa.</title>
        <authorList>
            <person name="Kim J."/>
        </authorList>
    </citation>
    <scope>NUCLEOTIDE SEQUENCE [LARGE SCALE GENOMIC DNA]</scope>
    <source>
        <strain evidence="6">Teg-2019</strain>
        <tissue evidence="6">Adductor muscle</tissue>
    </source>
</reference>
<dbReference type="Proteomes" id="UP001217089">
    <property type="component" value="Unassembled WGS sequence"/>
</dbReference>
<feature type="domain" description="HYR" evidence="4">
    <location>
        <begin position="229"/>
        <end position="314"/>
    </location>
</feature>
<dbReference type="InterPro" id="IPR003410">
    <property type="entry name" value="HYR_dom"/>
</dbReference>
<dbReference type="InterPro" id="IPR035976">
    <property type="entry name" value="Sushi/SCR/CCP_sf"/>
</dbReference>
<evidence type="ECO:0000256" key="1">
    <source>
        <dbReference type="ARBA" id="ARBA00022737"/>
    </source>
</evidence>
<sequence length="506" mass="55615">ANCTRDPTFSSSVLPLTSQIQYNQRYSLECTLPDNTRVIRYQACSYNRTSNTYQLKGDIMTCPVTIYPPVSGSTESEQSELFWCTDCGTPEFLAGGSYGFPCTTLGCNFTFNCAVSSNYRKIGISSNGDSIVRCESTGRWDFGSLTCIVPDLLHILFSTLGGVCGDPGAPPDGFRVNSVVASFTEGTMVTFGCDRSGYTISSPYPLLCKVCDQTPDNVLVWNTTRPTCIDTQAPSFSYCTVIDYTITMLTAPNFLVPVPLDNSGLVQTMTVTTSNSKQNFHPSHVVDEDMTVTYTALDAVGNSQTCQIAIHIRDEYPPALTCHASKEYIINNENDLTYVQINQTFIQTAETNAQIYASPVTVVISKQTIGLVQRASIAAFDAAANSATCQVQILTSAPKCQPWTLEVENANRVCVNTSNGGYRCNIQCNNDYKFFENVDLDTVSYECSPQGDWIRTPAITGSIDTYLDLPQCRQRSAEGVPSSAIMQCWFPFLYNKLTIEKTYTPN</sequence>
<comment type="caution">
    <text evidence="6">The sequence shown here is derived from an EMBL/GenBank/DDBJ whole genome shotgun (WGS) entry which is preliminary data.</text>
</comment>
<dbReference type="Gene3D" id="2.10.70.10">
    <property type="entry name" value="Complement Module, domain 1"/>
    <property type="match status" value="1"/>
</dbReference>
<dbReference type="EMBL" id="JARBDR010000328">
    <property type="protein sequence ID" value="KAJ8316303.1"/>
    <property type="molecule type" value="Genomic_DNA"/>
</dbReference>
<evidence type="ECO:0000259" key="5">
    <source>
        <dbReference type="PROSITE" id="PS50923"/>
    </source>
</evidence>
<keyword evidence="3" id="KW-0768">Sushi</keyword>
<evidence type="ECO:0000259" key="4">
    <source>
        <dbReference type="PROSITE" id="PS50825"/>
    </source>
</evidence>
<keyword evidence="2" id="KW-1015">Disulfide bond</keyword>
<name>A0ABQ9FKQ8_TEGGR</name>
<organism evidence="6 7">
    <name type="scientific">Tegillarca granosa</name>
    <name type="common">Malaysian cockle</name>
    <name type="synonym">Anadara granosa</name>
    <dbReference type="NCBI Taxonomy" id="220873"/>
    <lineage>
        <taxon>Eukaryota</taxon>
        <taxon>Metazoa</taxon>
        <taxon>Spiralia</taxon>
        <taxon>Lophotrochozoa</taxon>
        <taxon>Mollusca</taxon>
        <taxon>Bivalvia</taxon>
        <taxon>Autobranchia</taxon>
        <taxon>Pteriomorphia</taxon>
        <taxon>Arcoida</taxon>
        <taxon>Arcoidea</taxon>
        <taxon>Arcidae</taxon>
        <taxon>Tegillarca</taxon>
    </lineage>
</organism>
<proteinExistence type="predicted"/>
<dbReference type="CDD" id="cd00033">
    <property type="entry name" value="CCP"/>
    <property type="match status" value="1"/>
</dbReference>
<evidence type="ECO:0000256" key="2">
    <source>
        <dbReference type="ARBA" id="ARBA00023157"/>
    </source>
</evidence>
<evidence type="ECO:0000256" key="3">
    <source>
        <dbReference type="PROSITE-ProRule" id="PRU00302"/>
    </source>
</evidence>
<gene>
    <name evidence="6" type="ORF">KUTeg_006317</name>
</gene>
<feature type="non-terminal residue" evidence="6">
    <location>
        <position position="1"/>
    </location>
</feature>
<protein>
    <submittedName>
        <fullName evidence="6">Uncharacterized protein</fullName>
    </submittedName>
</protein>
<dbReference type="PROSITE" id="PS50825">
    <property type="entry name" value="HYR"/>
    <property type="match status" value="1"/>
</dbReference>
<keyword evidence="1" id="KW-0677">Repeat</keyword>
<evidence type="ECO:0000313" key="7">
    <source>
        <dbReference type="Proteomes" id="UP001217089"/>
    </source>
</evidence>
<dbReference type="InterPro" id="IPR000436">
    <property type="entry name" value="Sushi_SCR_CCP_dom"/>
</dbReference>
<keyword evidence="7" id="KW-1185">Reference proteome</keyword>
<feature type="domain" description="Sushi" evidence="5">
    <location>
        <begin position="162"/>
        <end position="230"/>
    </location>
</feature>